<accession>A0A9P7FDW2</accession>
<organism evidence="1 2">
    <name type="scientific">Suillus discolor</name>
    <dbReference type="NCBI Taxonomy" id="1912936"/>
    <lineage>
        <taxon>Eukaryota</taxon>
        <taxon>Fungi</taxon>
        <taxon>Dikarya</taxon>
        <taxon>Basidiomycota</taxon>
        <taxon>Agaricomycotina</taxon>
        <taxon>Agaricomycetes</taxon>
        <taxon>Agaricomycetidae</taxon>
        <taxon>Boletales</taxon>
        <taxon>Suillineae</taxon>
        <taxon>Suillaceae</taxon>
        <taxon>Suillus</taxon>
    </lineage>
</organism>
<sequence>MGFDVTTFYQLLNSGFTDKWNSTPIPRANVSSQGQPRIEASSLDAAGALGLTLHFLSSAMQEISLQQFFALIPTTVNWHLDFALDILLQTLCNMPENAIHFPDHNEIIEDNLLIHACHPKLVGGFASIDGLSLPCQEADDPEVNNATYNG</sequence>
<gene>
    <name evidence="1" type="ORF">F5147DRAFT_770486</name>
</gene>
<dbReference type="PANTHER" id="PTHR48471:SF1">
    <property type="entry name" value="DDE TNP4 DOMAIN-CONTAINING PROTEIN"/>
    <property type="match status" value="1"/>
</dbReference>
<protein>
    <submittedName>
        <fullName evidence="1">Uncharacterized protein</fullName>
    </submittedName>
</protein>
<proteinExistence type="predicted"/>
<dbReference type="PANTHER" id="PTHR48471">
    <property type="entry name" value="DDE TNP4 DOMAIN-CONTAINING PROTEIN"/>
    <property type="match status" value="1"/>
</dbReference>
<dbReference type="EMBL" id="JABBWM010000011">
    <property type="protein sequence ID" value="KAG2113839.1"/>
    <property type="molecule type" value="Genomic_DNA"/>
</dbReference>
<name>A0A9P7FDW2_9AGAM</name>
<comment type="caution">
    <text evidence="1">The sequence shown here is derived from an EMBL/GenBank/DDBJ whole genome shotgun (WGS) entry which is preliminary data.</text>
</comment>
<dbReference type="Proteomes" id="UP000823399">
    <property type="component" value="Unassembled WGS sequence"/>
</dbReference>
<keyword evidence="2" id="KW-1185">Reference proteome</keyword>
<reference evidence="1" key="1">
    <citation type="journal article" date="2020" name="New Phytol.">
        <title>Comparative genomics reveals dynamic genome evolution in host specialist ectomycorrhizal fungi.</title>
        <authorList>
            <person name="Lofgren L.A."/>
            <person name="Nguyen N.H."/>
            <person name="Vilgalys R."/>
            <person name="Ruytinx J."/>
            <person name="Liao H.L."/>
            <person name="Branco S."/>
            <person name="Kuo A."/>
            <person name="LaButti K."/>
            <person name="Lipzen A."/>
            <person name="Andreopoulos W."/>
            <person name="Pangilinan J."/>
            <person name="Riley R."/>
            <person name="Hundley H."/>
            <person name="Na H."/>
            <person name="Barry K."/>
            <person name="Grigoriev I.V."/>
            <person name="Stajich J.E."/>
            <person name="Kennedy P.G."/>
        </authorList>
    </citation>
    <scope>NUCLEOTIDE SEQUENCE</scope>
    <source>
        <strain evidence="1">FC423</strain>
    </source>
</reference>
<dbReference type="GeneID" id="64703416"/>
<evidence type="ECO:0000313" key="1">
    <source>
        <dbReference type="EMBL" id="KAG2113839.1"/>
    </source>
</evidence>
<dbReference type="AlphaFoldDB" id="A0A9P7FDW2"/>
<dbReference type="RefSeq" id="XP_041296133.1">
    <property type="nucleotide sequence ID" value="XM_041441157.1"/>
</dbReference>
<evidence type="ECO:0000313" key="2">
    <source>
        <dbReference type="Proteomes" id="UP000823399"/>
    </source>
</evidence>
<dbReference type="OrthoDB" id="78198at2759"/>